<dbReference type="Pfam" id="PF00617">
    <property type="entry name" value="RasGEF"/>
    <property type="match status" value="1"/>
</dbReference>
<proteinExistence type="predicted"/>
<sequence>MYLPLKIFELKNENKNVVLGCESESEKSAWLCYIGIIENQISVVEKETFSLTLKSMDNYIMWLKFYWCDIFNYSSILYKLNEFLKDPFPYKGLNTYRKSILNLIKKLNTSCVDPKICSKVIYNEDFDILKVDSKLFAEQLTLYERKLFTYIPRAEFISILWSNKQKGSNLLRYIQHSTKFTYWIEKIIIETSINVERISVVSKIVDILEELYYINNFNAIFQIIAAFDCSAVYRLINTFSALASNRSKIINKCRLLTLNHYKIYKKRLKYISNPLPFLGIFLSNITFVNASTTTIVKNKETKSIYRLVNLKKCRKISSLISEIVNYQKITNQFNNDPNIQKMLSNIDPVKGKTEKEFENEMYKKSLQIQPRVS</sequence>
<keyword evidence="1 2" id="KW-0344">Guanine-nucleotide releasing factor</keyword>
<dbReference type="PANTHER" id="PTHR23113:SF363">
    <property type="entry name" value="PROTEIN SON OF SEVENLESS"/>
    <property type="match status" value="1"/>
</dbReference>
<evidence type="ECO:0000256" key="2">
    <source>
        <dbReference type="PROSITE-ProRule" id="PRU00168"/>
    </source>
</evidence>
<dbReference type="OrthoDB" id="546434at2759"/>
<evidence type="ECO:0000256" key="1">
    <source>
        <dbReference type="ARBA" id="ARBA00022658"/>
    </source>
</evidence>
<dbReference type="Proteomes" id="UP000078046">
    <property type="component" value="Unassembled WGS sequence"/>
</dbReference>
<evidence type="ECO:0000259" key="3">
    <source>
        <dbReference type="PROSITE" id="PS50009"/>
    </source>
</evidence>
<dbReference type="GO" id="GO:0007265">
    <property type="term" value="P:Ras protein signal transduction"/>
    <property type="evidence" value="ECO:0007669"/>
    <property type="project" value="TreeGrafter"/>
</dbReference>
<reference evidence="4 5" key="1">
    <citation type="submission" date="2016-04" db="EMBL/GenBank/DDBJ databases">
        <title>The genome of Intoshia linei affirms orthonectids as highly simplified spiralians.</title>
        <authorList>
            <person name="Mikhailov K.V."/>
            <person name="Slusarev G.S."/>
            <person name="Nikitin M.A."/>
            <person name="Logacheva M.D."/>
            <person name="Penin A."/>
            <person name="Aleoshin V."/>
            <person name="Panchin Y.V."/>
        </authorList>
    </citation>
    <scope>NUCLEOTIDE SEQUENCE [LARGE SCALE GENOMIC DNA]</scope>
    <source>
        <strain evidence="4">Intl2013</strain>
        <tissue evidence="4">Whole animal</tissue>
    </source>
</reference>
<dbReference type="InterPro" id="IPR008937">
    <property type="entry name" value="Ras-like_GEF"/>
</dbReference>
<keyword evidence="5" id="KW-1185">Reference proteome</keyword>
<feature type="domain" description="Ras-GEF" evidence="3">
    <location>
        <begin position="132"/>
        <end position="371"/>
    </location>
</feature>
<accession>A0A177AUL4</accession>
<gene>
    <name evidence="4" type="ORF">A3Q56_06745</name>
</gene>
<dbReference type="InterPro" id="IPR001895">
    <property type="entry name" value="RASGEF_cat_dom"/>
</dbReference>
<protein>
    <recommendedName>
        <fullName evidence="3">Ras-GEF domain-containing protein</fullName>
    </recommendedName>
</protein>
<comment type="caution">
    <text evidence="4">The sequence shown here is derived from an EMBL/GenBank/DDBJ whole genome shotgun (WGS) entry which is preliminary data.</text>
</comment>
<dbReference type="GO" id="GO:0005886">
    <property type="term" value="C:plasma membrane"/>
    <property type="evidence" value="ECO:0007669"/>
    <property type="project" value="TreeGrafter"/>
</dbReference>
<dbReference type="Gene3D" id="1.20.870.10">
    <property type="entry name" value="Son of sevenless (SoS) protein Chain: S domain 1"/>
    <property type="match status" value="1"/>
</dbReference>
<dbReference type="SMART" id="SM00147">
    <property type="entry name" value="RasGEF"/>
    <property type="match status" value="1"/>
</dbReference>
<evidence type="ECO:0000313" key="4">
    <source>
        <dbReference type="EMBL" id="OAF65520.1"/>
    </source>
</evidence>
<dbReference type="PROSITE" id="PS50009">
    <property type="entry name" value="RASGEF_CAT"/>
    <property type="match status" value="1"/>
</dbReference>
<dbReference type="InterPro" id="IPR023578">
    <property type="entry name" value="Ras_GEF_dom_sf"/>
</dbReference>
<dbReference type="InterPro" id="IPR036964">
    <property type="entry name" value="RASGEF_cat_dom_sf"/>
</dbReference>
<dbReference type="GO" id="GO:0005085">
    <property type="term" value="F:guanyl-nucleotide exchange factor activity"/>
    <property type="evidence" value="ECO:0007669"/>
    <property type="project" value="UniProtKB-KW"/>
</dbReference>
<organism evidence="4 5">
    <name type="scientific">Intoshia linei</name>
    <dbReference type="NCBI Taxonomy" id="1819745"/>
    <lineage>
        <taxon>Eukaryota</taxon>
        <taxon>Metazoa</taxon>
        <taxon>Spiralia</taxon>
        <taxon>Lophotrochozoa</taxon>
        <taxon>Mesozoa</taxon>
        <taxon>Orthonectida</taxon>
        <taxon>Rhopaluridae</taxon>
        <taxon>Intoshia</taxon>
    </lineage>
</organism>
<dbReference type="AlphaFoldDB" id="A0A177AUL4"/>
<dbReference type="PANTHER" id="PTHR23113">
    <property type="entry name" value="GUANINE NUCLEOTIDE EXCHANGE FACTOR"/>
    <property type="match status" value="1"/>
</dbReference>
<dbReference type="SUPFAM" id="SSF48366">
    <property type="entry name" value="Ras GEF"/>
    <property type="match status" value="1"/>
</dbReference>
<dbReference type="EMBL" id="LWCA01001257">
    <property type="protein sequence ID" value="OAF65520.1"/>
    <property type="molecule type" value="Genomic_DNA"/>
</dbReference>
<evidence type="ECO:0000313" key="5">
    <source>
        <dbReference type="Proteomes" id="UP000078046"/>
    </source>
</evidence>
<name>A0A177AUL4_9BILA</name>
<dbReference type="Gene3D" id="1.10.840.10">
    <property type="entry name" value="Ras guanine-nucleotide exchange factors catalytic domain"/>
    <property type="match status" value="1"/>
</dbReference>